<proteinExistence type="inferred from homology"/>
<comment type="similarity">
    <text evidence="5">Belongs to the bacterial solute-binding protein PotD/PotF family.</text>
</comment>
<keyword evidence="2 5" id="KW-0813">Transport</keyword>
<dbReference type="Gene3D" id="3.40.190.10">
    <property type="entry name" value="Periplasmic binding protein-like II"/>
    <property type="match status" value="2"/>
</dbReference>
<dbReference type="SUPFAM" id="SSF53850">
    <property type="entry name" value="Periplasmic binding protein-like II"/>
    <property type="match status" value="1"/>
</dbReference>
<comment type="caution">
    <text evidence="7">The sequence shown here is derived from an EMBL/GenBank/DDBJ whole genome shotgun (WGS) entry which is preliminary data.</text>
</comment>
<dbReference type="Pfam" id="PF13416">
    <property type="entry name" value="SBP_bac_8"/>
    <property type="match status" value="1"/>
</dbReference>
<sequence>MGKLTGVLIGLMLAMPGLADEDKVLNVYNWVDYIGPNTIKIFEARTGIKVTYDVFDSNDVLQGKLLAGSSGFDIVVPTSGYHARMMQAGAFQRLDHTKLPNLKHMDPVLMKQLERFDVGNQYGIPYLWGTTGLGINRQLVTQVLGEDAPVDSWALVFEPGNLEKLKACGVSFLDAYDELFPAVLAYQGLDPTAQDAELFKTAVVPMLAAVGPHVTYFHSSKYINDLANGDICVALGWSGDILQAGRRASEANLPFTIEYHMPKEGTVLWFDMLAIPVDAPHPENALKFINFLMEPEIIAGVTNQVRYANANLSANKFVDKSVLENSGIYPTKAMSEKNFILPPYPQKIDRKALRMWSRIKTGR</sequence>
<evidence type="ECO:0000256" key="6">
    <source>
        <dbReference type="SAM" id="SignalP"/>
    </source>
</evidence>
<comment type="function">
    <text evidence="5">Required for the activity of the bacterial periplasmic transport system of putrescine.</text>
</comment>
<organism evidence="7 8">
    <name type="scientific">SAR86 cluster bacterium</name>
    <dbReference type="NCBI Taxonomy" id="2030880"/>
    <lineage>
        <taxon>Bacteria</taxon>
        <taxon>Pseudomonadati</taxon>
        <taxon>Pseudomonadota</taxon>
        <taxon>Gammaproteobacteria</taxon>
        <taxon>SAR86 cluster</taxon>
    </lineage>
</organism>
<dbReference type="PANTHER" id="PTHR30222">
    <property type="entry name" value="SPERMIDINE/PUTRESCINE-BINDING PERIPLASMIC PROTEIN"/>
    <property type="match status" value="1"/>
</dbReference>
<dbReference type="PIRSF" id="PIRSF019574">
    <property type="entry name" value="Periplasmic_polyamine_BP"/>
    <property type="match status" value="1"/>
</dbReference>
<name>A0A973A6M1_9GAMM</name>
<dbReference type="GO" id="GO:0015846">
    <property type="term" value="P:polyamine transport"/>
    <property type="evidence" value="ECO:0007669"/>
    <property type="project" value="InterPro"/>
</dbReference>
<dbReference type="AlphaFoldDB" id="A0A973A6M1"/>
<accession>A0A973A6M1</accession>
<dbReference type="CDD" id="cd13659">
    <property type="entry name" value="PBP2_PotF"/>
    <property type="match status" value="1"/>
</dbReference>
<evidence type="ECO:0000313" key="8">
    <source>
        <dbReference type="Proteomes" id="UP000754644"/>
    </source>
</evidence>
<dbReference type="Proteomes" id="UP000754644">
    <property type="component" value="Unassembled WGS sequence"/>
</dbReference>
<dbReference type="GO" id="GO:0019808">
    <property type="term" value="F:polyamine binding"/>
    <property type="evidence" value="ECO:0007669"/>
    <property type="project" value="InterPro"/>
</dbReference>
<keyword evidence="4 5" id="KW-0574">Periplasm</keyword>
<dbReference type="GO" id="GO:0042597">
    <property type="term" value="C:periplasmic space"/>
    <property type="evidence" value="ECO:0007669"/>
    <property type="project" value="UniProtKB-SubCell"/>
</dbReference>
<dbReference type="EMBL" id="JABMOJ010000004">
    <property type="protein sequence ID" value="NQV63734.1"/>
    <property type="molecule type" value="Genomic_DNA"/>
</dbReference>
<dbReference type="PANTHER" id="PTHR30222:SF12">
    <property type="entry name" value="NORSPERMIDINE SENSOR"/>
    <property type="match status" value="1"/>
</dbReference>
<dbReference type="PRINTS" id="PR00909">
    <property type="entry name" value="SPERMDNBNDNG"/>
</dbReference>
<evidence type="ECO:0000256" key="3">
    <source>
        <dbReference type="ARBA" id="ARBA00022729"/>
    </source>
</evidence>
<evidence type="ECO:0000256" key="5">
    <source>
        <dbReference type="PIRNR" id="PIRNR019574"/>
    </source>
</evidence>
<keyword evidence="3 6" id="KW-0732">Signal</keyword>
<reference evidence="7" key="1">
    <citation type="submission" date="2020-05" db="EMBL/GenBank/DDBJ databases">
        <title>Sulfur intermediates as new biogeochemical hubs in an aquatic model microbial ecosystem.</title>
        <authorList>
            <person name="Vigneron A."/>
        </authorList>
    </citation>
    <scope>NUCLEOTIDE SEQUENCE</scope>
    <source>
        <strain evidence="7">Bin.250</strain>
    </source>
</reference>
<gene>
    <name evidence="7" type="ORF">HQ497_00090</name>
</gene>
<evidence type="ECO:0000313" key="7">
    <source>
        <dbReference type="EMBL" id="NQV63734.1"/>
    </source>
</evidence>
<comment type="subcellular location">
    <subcellularLocation>
        <location evidence="1 5">Periplasm</location>
    </subcellularLocation>
</comment>
<evidence type="ECO:0000256" key="4">
    <source>
        <dbReference type="ARBA" id="ARBA00022764"/>
    </source>
</evidence>
<evidence type="ECO:0000256" key="2">
    <source>
        <dbReference type="ARBA" id="ARBA00022448"/>
    </source>
</evidence>
<feature type="chain" id="PRO_5037271137" description="Putrescine-binding periplasmic protein" evidence="6">
    <location>
        <begin position="20"/>
        <end position="363"/>
    </location>
</feature>
<dbReference type="InterPro" id="IPR006059">
    <property type="entry name" value="SBP"/>
</dbReference>
<protein>
    <recommendedName>
        <fullName evidence="5">Putrescine-binding periplasmic protein</fullName>
    </recommendedName>
</protein>
<evidence type="ECO:0000256" key="1">
    <source>
        <dbReference type="ARBA" id="ARBA00004418"/>
    </source>
</evidence>
<dbReference type="InterPro" id="IPR001188">
    <property type="entry name" value="Sperm_putr-bd"/>
</dbReference>
<feature type="signal peptide" evidence="6">
    <location>
        <begin position="1"/>
        <end position="19"/>
    </location>
</feature>